<protein>
    <submittedName>
        <fullName evidence="1">Uncharacterized protein</fullName>
    </submittedName>
</protein>
<dbReference type="EMBL" id="JABSTR010000008">
    <property type="protein sequence ID" value="KAH9376846.1"/>
    <property type="molecule type" value="Genomic_DNA"/>
</dbReference>
<keyword evidence="2" id="KW-1185">Reference proteome</keyword>
<evidence type="ECO:0000313" key="2">
    <source>
        <dbReference type="Proteomes" id="UP000821853"/>
    </source>
</evidence>
<organism evidence="1 2">
    <name type="scientific">Haemaphysalis longicornis</name>
    <name type="common">Bush tick</name>
    <dbReference type="NCBI Taxonomy" id="44386"/>
    <lineage>
        <taxon>Eukaryota</taxon>
        <taxon>Metazoa</taxon>
        <taxon>Ecdysozoa</taxon>
        <taxon>Arthropoda</taxon>
        <taxon>Chelicerata</taxon>
        <taxon>Arachnida</taxon>
        <taxon>Acari</taxon>
        <taxon>Parasitiformes</taxon>
        <taxon>Ixodida</taxon>
        <taxon>Ixodoidea</taxon>
        <taxon>Ixodidae</taxon>
        <taxon>Haemaphysalinae</taxon>
        <taxon>Haemaphysalis</taxon>
    </lineage>
</organism>
<dbReference type="OrthoDB" id="2668416at2759"/>
<accession>A0A9J6GEI1</accession>
<evidence type="ECO:0000313" key="1">
    <source>
        <dbReference type="EMBL" id="KAH9376846.1"/>
    </source>
</evidence>
<dbReference type="Proteomes" id="UP000821853">
    <property type="component" value="Unassembled WGS sequence"/>
</dbReference>
<name>A0A9J6GEI1_HAELO</name>
<comment type="caution">
    <text evidence="1">The sequence shown here is derived from an EMBL/GenBank/DDBJ whole genome shotgun (WGS) entry which is preliminary data.</text>
</comment>
<sequence>MECHLAHSKQAIKAACILHNVCESLKDTVEQRWESEARALDALYAQPTRTTQEASQRGHHVLLTQLKLPIPAHASAAVRRESELKRCLVQGPAFSLQLVNA</sequence>
<proteinExistence type="predicted"/>
<dbReference type="VEuPathDB" id="VectorBase:HLOH_060569"/>
<gene>
    <name evidence="1" type="ORF">HPB48_009754</name>
</gene>
<dbReference type="AlphaFoldDB" id="A0A9J6GEI1"/>
<reference evidence="1 2" key="1">
    <citation type="journal article" date="2020" name="Cell">
        <title>Large-Scale Comparative Analyses of Tick Genomes Elucidate Their Genetic Diversity and Vector Capacities.</title>
        <authorList>
            <consortium name="Tick Genome and Microbiome Consortium (TIGMIC)"/>
            <person name="Jia N."/>
            <person name="Wang J."/>
            <person name="Shi W."/>
            <person name="Du L."/>
            <person name="Sun Y."/>
            <person name="Zhan W."/>
            <person name="Jiang J.F."/>
            <person name="Wang Q."/>
            <person name="Zhang B."/>
            <person name="Ji P."/>
            <person name="Bell-Sakyi L."/>
            <person name="Cui X.M."/>
            <person name="Yuan T.T."/>
            <person name="Jiang B.G."/>
            <person name="Yang W.F."/>
            <person name="Lam T.T."/>
            <person name="Chang Q.C."/>
            <person name="Ding S.J."/>
            <person name="Wang X.J."/>
            <person name="Zhu J.G."/>
            <person name="Ruan X.D."/>
            <person name="Zhao L."/>
            <person name="Wei J.T."/>
            <person name="Ye R.Z."/>
            <person name="Que T.C."/>
            <person name="Du C.H."/>
            <person name="Zhou Y.H."/>
            <person name="Cheng J.X."/>
            <person name="Dai P.F."/>
            <person name="Guo W.B."/>
            <person name="Han X.H."/>
            <person name="Huang E.J."/>
            <person name="Li L.F."/>
            <person name="Wei W."/>
            <person name="Gao Y.C."/>
            <person name="Liu J.Z."/>
            <person name="Shao H.Z."/>
            <person name="Wang X."/>
            <person name="Wang C.C."/>
            <person name="Yang T.C."/>
            <person name="Huo Q.B."/>
            <person name="Li W."/>
            <person name="Chen H.Y."/>
            <person name="Chen S.E."/>
            <person name="Zhou L.G."/>
            <person name="Ni X.B."/>
            <person name="Tian J.H."/>
            <person name="Sheng Y."/>
            <person name="Liu T."/>
            <person name="Pan Y.S."/>
            <person name="Xia L.Y."/>
            <person name="Li J."/>
            <person name="Zhao F."/>
            <person name="Cao W.C."/>
        </authorList>
    </citation>
    <scope>NUCLEOTIDE SEQUENCE [LARGE SCALE GENOMIC DNA]</scope>
    <source>
        <strain evidence="1">HaeL-2018</strain>
    </source>
</reference>